<dbReference type="InterPro" id="IPR009003">
    <property type="entry name" value="Peptidase_S1_PA"/>
</dbReference>
<evidence type="ECO:0000256" key="1">
    <source>
        <dbReference type="ARBA" id="ARBA00023157"/>
    </source>
</evidence>
<dbReference type="Gene3D" id="2.40.10.10">
    <property type="entry name" value="Trypsin-like serine proteases"/>
    <property type="match status" value="1"/>
</dbReference>
<dbReference type="InterPro" id="IPR051487">
    <property type="entry name" value="Ser/Thr_Proteases_Immune/Dev"/>
</dbReference>
<organism evidence="5 6">
    <name type="scientific">Tetranychus urticae</name>
    <name type="common">Two-spotted spider mite</name>
    <dbReference type="NCBI Taxonomy" id="32264"/>
    <lineage>
        <taxon>Eukaryota</taxon>
        <taxon>Metazoa</taxon>
        <taxon>Ecdysozoa</taxon>
        <taxon>Arthropoda</taxon>
        <taxon>Chelicerata</taxon>
        <taxon>Arachnida</taxon>
        <taxon>Acari</taxon>
        <taxon>Acariformes</taxon>
        <taxon>Trombidiformes</taxon>
        <taxon>Prostigmata</taxon>
        <taxon>Eleutherengona</taxon>
        <taxon>Raphignathae</taxon>
        <taxon>Tetranychoidea</taxon>
        <taxon>Tetranychidae</taxon>
        <taxon>Tetranychus</taxon>
    </lineage>
</organism>
<evidence type="ECO:0000313" key="5">
    <source>
        <dbReference type="EnsemblMetazoa" id="tetur35g01630.1"/>
    </source>
</evidence>
<dbReference type="Pfam" id="PF00089">
    <property type="entry name" value="Trypsin"/>
    <property type="match status" value="1"/>
</dbReference>
<dbReference type="FunFam" id="2.40.10.10:FF:000068">
    <property type="entry name" value="transmembrane protease serine 2"/>
    <property type="match status" value="1"/>
</dbReference>
<feature type="signal peptide" evidence="3">
    <location>
        <begin position="1"/>
        <end position="18"/>
    </location>
</feature>
<dbReference type="SMART" id="SM00020">
    <property type="entry name" value="Tryp_SPc"/>
    <property type="match status" value="1"/>
</dbReference>
<dbReference type="PROSITE" id="PS50240">
    <property type="entry name" value="TRYPSIN_DOM"/>
    <property type="match status" value="1"/>
</dbReference>
<dbReference type="SUPFAM" id="SSF50494">
    <property type="entry name" value="Trypsin-like serine proteases"/>
    <property type="match status" value="1"/>
</dbReference>
<evidence type="ECO:0000256" key="2">
    <source>
        <dbReference type="ARBA" id="ARBA00024195"/>
    </source>
</evidence>
<keyword evidence="6" id="KW-1185">Reference proteome</keyword>
<feature type="domain" description="Peptidase S1" evidence="4">
    <location>
        <begin position="28"/>
        <end position="263"/>
    </location>
</feature>
<accession>T1L3I2</accession>
<dbReference type="STRING" id="32264.T1L3I2"/>
<name>T1L3I2_TETUR</name>
<protein>
    <recommendedName>
        <fullName evidence="4">Peptidase S1 domain-containing protein</fullName>
    </recommendedName>
</protein>
<dbReference type="HOGENOM" id="CLU_006842_0_4_1"/>
<dbReference type="KEGG" id="tut:107369817"/>
<dbReference type="OMA" id="NCWESYI"/>
<dbReference type="OrthoDB" id="6486418at2759"/>
<dbReference type="Proteomes" id="UP000015104">
    <property type="component" value="Unassembled WGS sequence"/>
</dbReference>
<dbReference type="PRINTS" id="PR00722">
    <property type="entry name" value="CHYMOTRYPSIN"/>
</dbReference>
<sequence length="263" mass="30056">MTLFVVFLFVTFPIISNGLQFSKSQTTIHCGRDTIPGQVPFYASIDVDGAPRSFLKCSGVLIANRWVLTAAYCTFNFFKPIRVVLGDEWNNKTIEVEKSYVHPDFKRRTEENDIALLLLKEPVQFSRNIQPICLPEPGEDETFYGRHGTVAGWGKLDSQKRELPTNMQITSLPIIREDNCWESYIKAGFEKRNNVEPFMCAGYSKDLKDVCFSGPGNPFMVNVKKHWVLAGIAMNNIHCERPVLPEVYLNVASYLDWIKRTVY</sequence>
<proteinExistence type="inferred from homology"/>
<reference evidence="5" key="2">
    <citation type="submission" date="2015-06" db="UniProtKB">
        <authorList>
            <consortium name="EnsemblMetazoa"/>
        </authorList>
    </citation>
    <scope>IDENTIFICATION</scope>
</reference>
<evidence type="ECO:0000256" key="3">
    <source>
        <dbReference type="SAM" id="SignalP"/>
    </source>
</evidence>
<dbReference type="GO" id="GO:0006508">
    <property type="term" value="P:proteolysis"/>
    <property type="evidence" value="ECO:0007669"/>
    <property type="project" value="InterPro"/>
</dbReference>
<dbReference type="InterPro" id="IPR001314">
    <property type="entry name" value="Peptidase_S1A"/>
</dbReference>
<gene>
    <name evidence="5" type="primary">107369817</name>
</gene>
<keyword evidence="3" id="KW-0732">Signal</keyword>
<keyword evidence="1" id="KW-1015">Disulfide bond</keyword>
<dbReference type="InterPro" id="IPR043504">
    <property type="entry name" value="Peptidase_S1_PA_chymotrypsin"/>
</dbReference>
<dbReference type="eggNOG" id="KOG3627">
    <property type="taxonomic scope" value="Eukaryota"/>
</dbReference>
<dbReference type="EnsemblMetazoa" id="tetur35g01630.1">
    <property type="protein sequence ID" value="tetur35g01630.1"/>
    <property type="gene ID" value="tetur35g01630"/>
</dbReference>
<evidence type="ECO:0000313" key="6">
    <source>
        <dbReference type="Proteomes" id="UP000015104"/>
    </source>
</evidence>
<dbReference type="CDD" id="cd00190">
    <property type="entry name" value="Tryp_SPc"/>
    <property type="match status" value="1"/>
</dbReference>
<dbReference type="PANTHER" id="PTHR24256">
    <property type="entry name" value="TRYPTASE-RELATED"/>
    <property type="match status" value="1"/>
</dbReference>
<dbReference type="AlphaFoldDB" id="T1L3I2"/>
<dbReference type="GO" id="GO:0004252">
    <property type="term" value="F:serine-type endopeptidase activity"/>
    <property type="evidence" value="ECO:0007669"/>
    <property type="project" value="InterPro"/>
</dbReference>
<evidence type="ECO:0000259" key="4">
    <source>
        <dbReference type="PROSITE" id="PS50240"/>
    </source>
</evidence>
<dbReference type="EMBL" id="CAEY01001016">
    <property type="status" value="NOT_ANNOTATED_CDS"/>
    <property type="molecule type" value="Genomic_DNA"/>
</dbReference>
<reference evidence="6" key="1">
    <citation type="submission" date="2011-08" db="EMBL/GenBank/DDBJ databases">
        <authorList>
            <person name="Rombauts S."/>
        </authorList>
    </citation>
    <scope>NUCLEOTIDE SEQUENCE</scope>
    <source>
        <strain evidence="6">London</strain>
    </source>
</reference>
<feature type="chain" id="PRO_5004592197" description="Peptidase S1 domain-containing protein" evidence="3">
    <location>
        <begin position="19"/>
        <end position="263"/>
    </location>
</feature>
<dbReference type="InterPro" id="IPR001254">
    <property type="entry name" value="Trypsin_dom"/>
</dbReference>
<comment type="similarity">
    <text evidence="2">Belongs to the peptidase S1 family. CLIP subfamily.</text>
</comment>